<reference evidence="1 2" key="1">
    <citation type="submission" date="2024-01" db="EMBL/GenBank/DDBJ databases">
        <title>The genomes of 5 underutilized Papilionoideae crops provide insights into root nodulation and disease resistanc.</title>
        <authorList>
            <person name="Jiang F."/>
        </authorList>
    </citation>
    <scope>NUCLEOTIDE SEQUENCE [LARGE SCALE GENOMIC DNA]</scope>
    <source>
        <strain evidence="1">JINMINGXINNONG_FW02</strain>
        <tissue evidence="1">Leaves</tissue>
    </source>
</reference>
<keyword evidence="2" id="KW-1185">Reference proteome</keyword>
<dbReference type="AlphaFoldDB" id="A0AAN9LHD8"/>
<evidence type="ECO:0000313" key="1">
    <source>
        <dbReference type="EMBL" id="KAK7333413.1"/>
    </source>
</evidence>
<proteinExistence type="predicted"/>
<evidence type="ECO:0000313" key="2">
    <source>
        <dbReference type="Proteomes" id="UP001374584"/>
    </source>
</evidence>
<comment type="caution">
    <text evidence="1">The sequence shown here is derived from an EMBL/GenBank/DDBJ whole genome shotgun (WGS) entry which is preliminary data.</text>
</comment>
<name>A0AAN9LHD8_PHACN</name>
<gene>
    <name evidence="1" type="ORF">VNO80_30183</name>
</gene>
<sequence length="156" mass="18021">MFKRVPKLDSTAPKSCEVIFGSIQRSTAVFGKASYNDYKTIPSGIQHLEKLQVVDILYMSKEFQQRIDPNGGEEHWMIKHVPHVHFVTANRAWLMLQKAAEILSLLLERYLSLRETGVMSVPKSIGGYKEQKCALSEDFKKLRNLREVLQIEWKDI</sequence>
<organism evidence="1 2">
    <name type="scientific">Phaseolus coccineus</name>
    <name type="common">Scarlet runner bean</name>
    <name type="synonym">Phaseolus multiflorus</name>
    <dbReference type="NCBI Taxonomy" id="3886"/>
    <lineage>
        <taxon>Eukaryota</taxon>
        <taxon>Viridiplantae</taxon>
        <taxon>Streptophyta</taxon>
        <taxon>Embryophyta</taxon>
        <taxon>Tracheophyta</taxon>
        <taxon>Spermatophyta</taxon>
        <taxon>Magnoliopsida</taxon>
        <taxon>eudicotyledons</taxon>
        <taxon>Gunneridae</taxon>
        <taxon>Pentapetalae</taxon>
        <taxon>rosids</taxon>
        <taxon>fabids</taxon>
        <taxon>Fabales</taxon>
        <taxon>Fabaceae</taxon>
        <taxon>Papilionoideae</taxon>
        <taxon>50 kb inversion clade</taxon>
        <taxon>NPAAA clade</taxon>
        <taxon>indigoferoid/millettioid clade</taxon>
        <taxon>Phaseoleae</taxon>
        <taxon>Phaseolus</taxon>
    </lineage>
</organism>
<dbReference type="EMBL" id="JAYMYR010000011">
    <property type="protein sequence ID" value="KAK7333413.1"/>
    <property type="molecule type" value="Genomic_DNA"/>
</dbReference>
<accession>A0AAN9LHD8</accession>
<dbReference type="Proteomes" id="UP001374584">
    <property type="component" value="Unassembled WGS sequence"/>
</dbReference>
<protein>
    <submittedName>
        <fullName evidence="1">Uncharacterized protein</fullName>
    </submittedName>
</protein>